<dbReference type="Pfam" id="PF17194">
    <property type="entry name" value="AbiEi_3_N"/>
    <property type="match status" value="1"/>
</dbReference>
<dbReference type="EMBL" id="CP047656">
    <property type="protein sequence ID" value="QHJ11109.1"/>
    <property type="molecule type" value="Genomic_DNA"/>
</dbReference>
<dbReference type="InterPro" id="IPR033455">
    <property type="entry name" value="AbiEi_3_N"/>
</dbReference>
<dbReference type="AlphaFoldDB" id="A0A857JGF2"/>
<evidence type="ECO:0000313" key="3">
    <source>
        <dbReference type="Proteomes" id="UP000464524"/>
    </source>
</evidence>
<accession>A0A857JGF2</accession>
<proteinExistence type="predicted"/>
<feature type="domain" description="Transcriptional regulator AbiEi antitoxin N-terminal" evidence="1">
    <location>
        <begin position="49"/>
        <end position="141"/>
    </location>
</feature>
<dbReference type="Pfam" id="PF11459">
    <property type="entry name" value="AbiEi_3"/>
    <property type="match status" value="1"/>
</dbReference>
<dbReference type="RefSeq" id="WP_254700736.1">
    <property type="nucleotide sequence ID" value="NZ_CP047656.1"/>
</dbReference>
<reference evidence="2 3" key="1">
    <citation type="submission" date="2019-12" db="EMBL/GenBank/DDBJ databases">
        <title>Genome sequencing and assembly of endphytes of Porphyra tenera.</title>
        <authorList>
            <person name="Park J.M."/>
            <person name="Shin R."/>
            <person name="Jo S.H."/>
        </authorList>
    </citation>
    <scope>NUCLEOTIDE SEQUENCE [LARGE SCALE GENOMIC DNA]</scope>
    <source>
        <strain evidence="2 3">GPM4</strain>
    </source>
</reference>
<keyword evidence="3" id="KW-1185">Reference proteome</keyword>
<dbReference type="KEGG" id="pmes:FX988_01331"/>
<dbReference type="Proteomes" id="UP000464524">
    <property type="component" value="Chromosome"/>
</dbReference>
<organism evidence="2 3">
    <name type="scientific">Paraglaciecola mesophila</name>
    <dbReference type="NCBI Taxonomy" id="197222"/>
    <lineage>
        <taxon>Bacteria</taxon>
        <taxon>Pseudomonadati</taxon>
        <taxon>Pseudomonadota</taxon>
        <taxon>Gammaproteobacteria</taxon>
        <taxon>Alteromonadales</taxon>
        <taxon>Alteromonadaceae</taxon>
        <taxon>Paraglaciecola</taxon>
    </lineage>
</organism>
<dbReference type="InterPro" id="IPR021561">
    <property type="entry name" value="AbiEi_3"/>
</dbReference>
<protein>
    <recommendedName>
        <fullName evidence="1">Transcriptional regulator AbiEi antitoxin N-terminal domain-containing protein</fullName>
    </recommendedName>
</protein>
<evidence type="ECO:0000259" key="1">
    <source>
        <dbReference type="Pfam" id="PF17194"/>
    </source>
</evidence>
<sequence length="309" mass="34375">MIEYVSLYILFFTAFTAVNKDNGKLKRVLRLVNSTTSHDDVAKGAYKQSLKALLPYGMLATKKWLAEQGLSAHAIDNAVKTETLLLLATGVYSQYSRSLSWEGVVASMQRMGVNSLDDLPSVIVGGLSALSLSGLSQYLSLGSTPHIHLYAQGKLPSWLGRLSLPVECEGHSTNTLWPEWLLQDKTFIRQHEWEAALPPVYFSCPEKALLELLVDLPDAVSFEHADELMQGLVNLSPRKLDALLKACKSVKVKRLFFWLAKRQAYPWFNKLNVDDYDLGSGKRVVAKGGKLDTDYLITVPSHMAKESES</sequence>
<evidence type="ECO:0000313" key="2">
    <source>
        <dbReference type="EMBL" id="QHJ11109.1"/>
    </source>
</evidence>
<gene>
    <name evidence="2" type="ORF">FX988_01331</name>
</gene>
<name>A0A857JGF2_9ALTE</name>